<dbReference type="AlphaFoldDB" id="A0ABD6VK07"/>
<organism evidence="1 2">
    <name type="scientific">Pectobacterium odoriferum</name>
    <dbReference type="NCBI Taxonomy" id="78398"/>
    <lineage>
        <taxon>Bacteria</taxon>
        <taxon>Pseudomonadati</taxon>
        <taxon>Pseudomonadota</taxon>
        <taxon>Gammaproteobacteria</taxon>
        <taxon>Enterobacterales</taxon>
        <taxon>Pectobacteriaceae</taxon>
        <taxon>Pectobacterium</taxon>
    </lineage>
</organism>
<dbReference type="Proteomes" id="UP000237274">
    <property type="component" value="Unassembled WGS sequence"/>
</dbReference>
<gene>
    <name evidence="1" type="ORF">BV926_19165</name>
</gene>
<sequence length="74" mass="8350">MNRFTYLLINPSHNNILFVTTLFIHVSVKDNKGTACVVTLINYYNQELFASGFKCCFTIAGIVLCSEKQENKIG</sequence>
<dbReference type="EMBL" id="MTAO01000018">
    <property type="protein sequence ID" value="POE23793.1"/>
    <property type="molecule type" value="Genomic_DNA"/>
</dbReference>
<accession>A0ABD6VK07</accession>
<comment type="caution">
    <text evidence="1">The sequence shown here is derived from an EMBL/GenBank/DDBJ whole genome shotgun (WGS) entry which is preliminary data.</text>
</comment>
<name>A0ABD6VK07_9GAMM</name>
<proteinExistence type="predicted"/>
<evidence type="ECO:0000313" key="1">
    <source>
        <dbReference type="EMBL" id="POE23793.1"/>
    </source>
</evidence>
<protein>
    <submittedName>
        <fullName evidence="1">Uncharacterized protein</fullName>
    </submittedName>
</protein>
<reference evidence="1 2" key="1">
    <citation type="submission" date="2017-01" db="EMBL/GenBank/DDBJ databases">
        <title>Comparative Genomics of 38 Pectobacterium strains comprising three species revealed the characteristics of Pectobacterium carotovorum.</title>
        <authorList>
            <person name="Xie H."/>
            <person name="Ma Y."/>
            <person name="Li X."/>
        </authorList>
    </citation>
    <scope>NUCLEOTIDE SEQUENCE [LARGE SCALE GENOMIC DNA]</scope>
    <source>
        <strain evidence="1 2">Q142</strain>
    </source>
</reference>
<evidence type="ECO:0000313" key="2">
    <source>
        <dbReference type="Proteomes" id="UP000237274"/>
    </source>
</evidence>